<sequence>MTTWIGIALAVFAALALLVLERRERFERSAAAEGAALAARAAASAPNSHRPQLDGLPAPVRRYLEVSGAGRHAPLRAAHLRHGGTFRPGLDKPWLPIRGEQWLSSAPPGFVWHGRVRAGAGLWIDARDRSVDGEGEMLVKLASTVTLQRARGAALDQGALLRLLGELAWMPTAFLDARHLRWEAIDADHARATLAVGGRAVTATFAFGPDGLMTGMSGERERDLGGGRSVKTPFHGASGDFRPVDGVLVPFHMEASWIIEGRPFPYARFEVEEVAFDGL</sequence>
<proteinExistence type="predicted"/>
<comment type="caution">
    <text evidence="1">The sequence shown here is derived from an EMBL/GenBank/DDBJ whole genome shotgun (WGS) entry which is preliminary data.</text>
</comment>
<dbReference type="EMBL" id="BJTG01000008">
    <property type="protein sequence ID" value="GEJ58524.1"/>
    <property type="molecule type" value="Genomic_DNA"/>
</dbReference>
<dbReference type="Proteomes" id="UP000503640">
    <property type="component" value="Unassembled WGS sequence"/>
</dbReference>
<reference evidence="2" key="1">
    <citation type="journal article" date="2020" name="Appl. Environ. Microbiol.">
        <title>Diazotrophic Anaeromyxobacter Isolates from Soils.</title>
        <authorList>
            <person name="Masuda Y."/>
            <person name="Yamanaka H."/>
            <person name="Xu Z.X."/>
            <person name="Shiratori Y."/>
            <person name="Aono T."/>
            <person name="Amachi S."/>
            <person name="Senoo K."/>
            <person name="Itoh H."/>
        </authorList>
    </citation>
    <scope>NUCLEOTIDE SEQUENCE [LARGE SCALE GENOMIC DNA]</scope>
    <source>
        <strain evidence="2">R267</strain>
    </source>
</reference>
<name>A0A7I9VQ40_9BACT</name>
<organism evidence="1 2">
    <name type="scientific">Anaeromyxobacter diazotrophicus</name>
    <dbReference type="NCBI Taxonomy" id="2590199"/>
    <lineage>
        <taxon>Bacteria</taxon>
        <taxon>Pseudomonadati</taxon>
        <taxon>Myxococcota</taxon>
        <taxon>Myxococcia</taxon>
        <taxon>Myxococcales</taxon>
        <taxon>Cystobacterineae</taxon>
        <taxon>Anaeromyxobacteraceae</taxon>
        <taxon>Anaeromyxobacter</taxon>
    </lineage>
</organism>
<dbReference type="AlphaFoldDB" id="A0A7I9VQ40"/>
<gene>
    <name evidence="1" type="ORF">AMYX_32650</name>
</gene>
<protein>
    <submittedName>
        <fullName evidence="1">Uncharacterized protein</fullName>
    </submittedName>
</protein>
<evidence type="ECO:0000313" key="2">
    <source>
        <dbReference type="Proteomes" id="UP000503640"/>
    </source>
</evidence>
<dbReference type="Pfam" id="PF20181">
    <property type="entry name" value="DUF6544"/>
    <property type="match status" value="1"/>
</dbReference>
<dbReference type="RefSeq" id="WP_176067168.1">
    <property type="nucleotide sequence ID" value="NZ_BJTG01000008.1"/>
</dbReference>
<keyword evidence="2" id="KW-1185">Reference proteome</keyword>
<accession>A0A7I9VQ40</accession>
<evidence type="ECO:0000313" key="1">
    <source>
        <dbReference type="EMBL" id="GEJ58524.1"/>
    </source>
</evidence>
<dbReference type="InterPro" id="IPR046674">
    <property type="entry name" value="DUF6544"/>
</dbReference>